<name>A0A167CAV0_9ASCO</name>
<feature type="compositionally biased region" description="Basic and acidic residues" evidence="1">
    <location>
        <begin position="893"/>
        <end position="902"/>
    </location>
</feature>
<reference evidence="2 3" key="1">
    <citation type="submission" date="2016-02" db="EMBL/GenBank/DDBJ databases">
        <title>Complete genome sequence and transcriptome regulation of the pentose utilising yeast Sugiyamaella lignohabitans.</title>
        <authorList>
            <person name="Bellasio M."/>
            <person name="Peymann A."/>
            <person name="Valli M."/>
            <person name="Sipitzky M."/>
            <person name="Graf A."/>
            <person name="Sauer M."/>
            <person name="Marx H."/>
            <person name="Mattanovich D."/>
        </authorList>
    </citation>
    <scope>NUCLEOTIDE SEQUENCE [LARGE SCALE GENOMIC DNA]</scope>
    <source>
        <strain evidence="2 3">CBS 10342</strain>
    </source>
</reference>
<dbReference type="PANTHER" id="PTHR33266:SF1">
    <property type="entry name" value="F-BOX DOMAIN-CONTAINING PROTEIN"/>
    <property type="match status" value="1"/>
</dbReference>
<accession>A0A167CAV0</accession>
<dbReference type="OrthoDB" id="107110at2759"/>
<proteinExistence type="predicted"/>
<dbReference type="GeneID" id="30036365"/>
<dbReference type="PANTHER" id="PTHR33266">
    <property type="entry name" value="CHROMOSOME 15, WHOLE GENOME SHOTGUN SEQUENCE"/>
    <property type="match status" value="1"/>
</dbReference>
<evidence type="ECO:0000313" key="3">
    <source>
        <dbReference type="Proteomes" id="UP000189580"/>
    </source>
</evidence>
<dbReference type="RefSeq" id="XP_018733920.1">
    <property type="nucleotide sequence ID" value="XM_018881318.1"/>
</dbReference>
<dbReference type="AlphaFoldDB" id="A0A167CAV0"/>
<organism evidence="2 3">
    <name type="scientific">Sugiyamaella lignohabitans</name>
    <dbReference type="NCBI Taxonomy" id="796027"/>
    <lineage>
        <taxon>Eukaryota</taxon>
        <taxon>Fungi</taxon>
        <taxon>Dikarya</taxon>
        <taxon>Ascomycota</taxon>
        <taxon>Saccharomycotina</taxon>
        <taxon>Dipodascomycetes</taxon>
        <taxon>Dipodascales</taxon>
        <taxon>Trichomonascaceae</taxon>
        <taxon>Sugiyamaella</taxon>
    </lineage>
</organism>
<sequence>MTEPDDPFYKLYPVREYLRFVKECHGKVFLFERQEELESLREGFYQFGYLDRSRDDVYSLPHRLYELQKDNGRSALDTLKRIFYMNLEYLCPYVELFPCILDFLISQRPEFPLCKVKNLTELIKAICRKHNVRVLDDWQKDGPYSNFREVVALFVAARSPPRIQQELVQMFEERHMGPMSGPFFSFIKETIRKVSDGLPRVYSPCVHIFQSSMYGKSRLIKDLASHHVYLSYMCLGRRVGFEYPSPRFSHSINGSSGLGYLDSHDEVDFAGDVLLFLVCTLQVIVKGIEHNDDNYTTVEKFWTFQETSSVFEQTVERSFADKKRSEKDIWQSPSAITVTQDNLILSQEIQQLLRSEWAKYSTALKRIKDTNIEKYFVLAIDDAGVLNMKYGKSSMSFSYFQMFKKVAHCLVAEDLWGGFAIVLASTSALRDYDVSYSDSVLMDVETWCDLDTFDLHVRWGEKPLTLDFSEIGTLRFYAKFGRPMWKLYVDRGQESELLADASAKLRGRYTEGLSKHHTLLVIYAPAMNLDFRTAESLVGSRMATVLSVSDQRDVLKVGYPSEPILVMAAHKILEGENDLDLISHLLSDKVLSPANASEFIARWMLLDVLKTAGLRDGLQSNYCRVRDLFNGLNEKYHVTCSSGHQNEHQLLSERIHINHWMTLDSECTIQMLALGFLRGCGFCFERRDRDFDLVIPIYLESRQIDLTNIRLFEGDEDSQWGLAELSLVSQAFSVLLIHVSKNENSRSGHYASIHDRMAEATQLIFGRYKPIISLHMKLRAGPPTSFDQKPRYNENWANVFANQEDWADIHMQERKAVLAQDFNLAYDLHVTAHNNSNSEFIDRLQDVVGWSVEGSESPSKNDTLLSYATAASRNQIEAIEKARQRKRQQQQELRTEANDGKQLEAKVLQVRHNLRQLHPGHGNQVDRSRSRKQNHRHTII</sequence>
<feature type="compositionally biased region" description="Basic residues" evidence="1">
    <location>
        <begin position="929"/>
        <end position="940"/>
    </location>
</feature>
<dbReference type="EMBL" id="CP014500">
    <property type="protein sequence ID" value="ANB11443.1"/>
    <property type="molecule type" value="Genomic_DNA"/>
</dbReference>
<feature type="region of interest" description="Disordered" evidence="1">
    <location>
        <begin position="915"/>
        <end position="940"/>
    </location>
</feature>
<feature type="region of interest" description="Disordered" evidence="1">
    <location>
        <begin position="880"/>
        <end position="902"/>
    </location>
</feature>
<dbReference type="Proteomes" id="UP000189580">
    <property type="component" value="Chromosome c"/>
</dbReference>
<protein>
    <submittedName>
        <fullName evidence="2">Uncharacterized protein</fullName>
    </submittedName>
</protein>
<dbReference type="KEGG" id="slb:AWJ20_4253"/>
<evidence type="ECO:0000313" key="2">
    <source>
        <dbReference type="EMBL" id="ANB11443.1"/>
    </source>
</evidence>
<keyword evidence="3" id="KW-1185">Reference proteome</keyword>
<gene>
    <name evidence="2" type="ORF">AWJ20_4253</name>
</gene>
<evidence type="ECO:0000256" key="1">
    <source>
        <dbReference type="SAM" id="MobiDB-lite"/>
    </source>
</evidence>